<accession>A0AAE1CNW5</accession>
<dbReference type="PROSITE" id="PS50958">
    <property type="entry name" value="SMB_2"/>
    <property type="match status" value="1"/>
</dbReference>
<dbReference type="InterPro" id="IPR036024">
    <property type="entry name" value="Somatomedin_B-like_dom_sf"/>
</dbReference>
<dbReference type="AlphaFoldDB" id="A0AAE1CNW5"/>
<proteinExistence type="predicted"/>
<evidence type="ECO:0000259" key="2">
    <source>
        <dbReference type="PROSITE" id="PS50958"/>
    </source>
</evidence>
<dbReference type="SUPFAM" id="SSF90188">
    <property type="entry name" value="Somatomedin B domain"/>
    <property type="match status" value="1"/>
</dbReference>
<name>A0AAE1CNW5_9GAST</name>
<dbReference type="Proteomes" id="UP001283361">
    <property type="component" value="Unassembled WGS sequence"/>
</dbReference>
<reference evidence="3" key="1">
    <citation type="journal article" date="2023" name="G3 (Bethesda)">
        <title>A reference genome for the long-term kleptoplast-retaining sea slug Elysia crispata morphotype clarki.</title>
        <authorList>
            <person name="Eastman K.E."/>
            <person name="Pendleton A.L."/>
            <person name="Shaikh M.A."/>
            <person name="Suttiyut T."/>
            <person name="Ogas R."/>
            <person name="Tomko P."/>
            <person name="Gavelis G."/>
            <person name="Widhalm J.R."/>
            <person name="Wisecaver J.H."/>
        </authorList>
    </citation>
    <scope>NUCLEOTIDE SEQUENCE</scope>
    <source>
        <strain evidence="3">ECLA1</strain>
    </source>
</reference>
<evidence type="ECO:0000256" key="1">
    <source>
        <dbReference type="ARBA" id="ARBA00023157"/>
    </source>
</evidence>
<keyword evidence="4" id="KW-1185">Reference proteome</keyword>
<keyword evidence="1" id="KW-1015">Disulfide bond</keyword>
<dbReference type="Pfam" id="PF01033">
    <property type="entry name" value="Somatomedin_B"/>
    <property type="match status" value="1"/>
</dbReference>
<dbReference type="InterPro" id="IPR001212">
    <property type="entry name" value="Somatomedin_B_dom"/>
</dbReference>
<dbReference type="PROSITE" id="PS00524">
    <property type="entry name" value="SMB_1"/>
    <property type="match status" value="1"/>
</dbReference>
<comment type="caution">
    <text evidence="3">The sequence shown here is derived from an EMBL/GenBank/DDBJ whole genome shotgun (WGS) entry which is preliminary data.</text>
</comment>
<evidence type="ECO:0000313" key="3">
    <source>
        <dbReference type="EMBL" id="KAK3724306.1"/>
    </source>
</evidence>
<dbReference type="EMBL" id="JAWDGP010007346">
    <property type="protein sequence ID" value="KAK3724306.1"/>
    <property type="molecule type" value="Genomic_DNA"/>
</dbReference>
<organism evidence="3 4">
    <name type="scientific">Elysia crispata</name>
    <name type="common">lettuce slug</name>
    <dbReference type="NCBI Taxonomy" id="231223"/>
    <lineage>
        <taxon>Eukaryota</taxon>
        <taxon>Metazoa</taxon>
        <taxon>Spiralia</taxon>
        <taxon>Lophotrochozoa</taxon>
        <taxon>Mollusca</taxon>
        <taxon>Gastropoda</taxon>
        <taxon>Heterobranchia</taxon>
        <taxon>Euthyneura</taxon>
        <taxon>Panpulmonata</taxon>
        <taxon>Sacoglossa</taxon>
        <taxon>Placobranchoidea</taxon>
        <taxon>Plakobranchidae</taxon>
        <taxon>Elysia</taxon>
    </lineage>
</organism>
<gene>
    <name evidence="3" type="ORF">RRG08_043303</name>
</gene>
<protein>
    <recommendedName>
        <fullName evidence="2">SMB domain-containing protein</fullName>
    </recommendedName>
</protein>
<feature type="domain" description="SMB" evidence="2">
    <location>
        <begin position="16"/>
        <end position="60"/>
    </location>
</feature>
<evidence type="ECO:0000313" key="4">
    <source>
        <dbReference type="Proteomes" id="UP001283361"/>
    </source>
</evidence>
<sequence length="89" mass="9688">MCGASDLETFTESHKAEYTYEDRCSHALTLGKIIECGCDEICLVCGDCCADFLDQCPEIDARGRIIYSHLIAVTMSCSESGSPVVLVED</sequence>